<dbReference type="EMBL" id="CP062796">
    <property type="protein sequence ID" value="QUL97862.1"/>
    <property type="molecule type" value="Genomic_DNA"/>
</dbReference>
<keyword evidence="1" id="KW-0472">Membrane</keyword>
<reference evidence="2" key="1">
    <citation type="submission" date="2020-10" db="EMBL/GenBank/DDBJ databases">
        <authorList>
            <person name="Kadnikov V."/>
            <person name="Beletsky A.V."/>
            <person name="Mardanov A.V."/>
            <person name="Karnachuk O.V."/>
            <person name="Ravin N.V."/>
        </authorList>
    </citation>
    <scope>NUCLEOTIDE SEQUENCE</scope>
    <source>
        <strain evidence="2">Bu02</strain>
    </source>
</reference>
<accession>A0AAT9LB61</accession>
<protein>
    <submittedName>
        <fullName evidence="2">Uncharacterized protein</fullName>
    </submittedName>
</protein>
<keyword evidence="1" id="KW-0812">Transmembrane</keyword>
<feature type="transmembrane region" description="Helical" evidence="1">
    <location>
        <begin position="30"/>
        <end position="49"/>
    </location>
</feature>
<name>A0AAT9LB61_9FIRM</name>
<feature type="transmembrane region" description="Helical" evidence="1">
    <location>
        <begin position="61"/>
        <end position="78"/>
    </location>
</feature>
<keyword evidence="1" id="KW-1133">Transmembrane helix</keyword>
<evidence type="ECO:0000313" key="2">
    <source>
        <dbReference type="EMBL" id="QUL97862.1"/>
    </source>
</evidence>
<dbReference type="KEGG" id="fcz:IMF26_07130"/>
<gene>
    <name evidence="2" type="ORF">IMF26_07130</name>
</gene>
<proteinExistence type="predicted"/>
<dbReference type="AlphaFoldDB" id="A0AAT9LB61"/>
<feature type="transmembrane region" description="Helical" evidence="1">
    <location>
        <begin position="7"/>
        <end position="24"/>
    </location>
</feature>
<evidence type="ECO:0000256" key="1">
    <source>
        <dbReference type="SAM" id="Phobius"/>
    </source>
</evidence>
<reference evidence="2" key="2">
    <citation type="journal article" date="2023" name="Biology">
        <title>Prokaryotic Life Associated with Coal-Fire Gas Vents Revealed by Metagenomics.</title>
        <authorList>
            <person name="Kadnikov V.V."/>
            <person name="Mardanov A.V."/>
            <person name="Beletsky A.V."/>
            <person name="Karnachuk O.V."/>
            <person name="Ravin N.V."/>
        </authorList>
    </citation>
    <scope>NUCLEOTIDE SEQUENCE</scope>
    <source>
        <strain evidence="2">Bu02</strain>
    </source>
</reference>
<sequence length="116" mass="12600">MGPDRRLIRLTTTIAAAFVAETVFKQVGQAGWFVLVFATVYAAENLPALLKKDSPAYLEDILYGVAFYLASGLFAYYVDVHISVYTGKHAGPAVPALVVALLDRTFSGQTPDSGWR</sequence>
<organism evidence="2">
    <name type="scientific">Candidatus Fermentithermobacillus carboniphilus</name>
    <dbReference type="NCBI Taxonomy" id="3085328"/>
    <lineage>
        <taxon>Bacteria</taxon>
        <taxon>Bacillati</taxon>
        <taxon>Bacillota</taxon>
        <taxon>Candidatus Fermentithermobacillia</taxon>
        <taxon>Candidatus Fermentithermobacillales</taxon>
        <taxon>Candidatus Fermentithermobacillaceae</taxon>
        <taxon>Candidatus Fermentithermobacillus</taxon>
    </lineage>
</organism>